<dbReference type="GO" id="GO:0003700">
    <property type="term" value="F:DNA-binding transcription factor activity"/>
    <property type="evidence" value="ECO:0007669"/>
    <property type="project" value="InterPro"/>
</dbReference>
<organism evidence="6 7">
    <name type="scientific">Primorskyibacter flagellatus</name>
    <dbReference type="NCBI Taxonomy" id="1387277"/>
    <lineage>
        <taxon>Bacteria</taxon>
        <taxon>Pseudomonadati</taxon>
        <taxon>Pseudomonadota</taxon>
        <taxon>Alphaproteobacteria</taxon>
        <taxon>Rhodobacterales</taxon>
        <taxon>Roseobacteraceae</taxon>
        <taxon>Primorskyibacter</taxon>
    </lineage>
</organism>
<keyword evidence="3" id="KW-0238">DNA-binding</keyword>
<dbReference type="GO" id="GO:0043565">
    <property type="term" value="F:sequence-specific DNA binding"/>
    <property type="evidence" value="ECO:0007669"/>
    <property type="project" value="TreeGrafter"/>
</dbReference>
<evidence type="ECO:0000256" key="3">
    <source>
        <dbReference type="ARBA" id="ARBA00023125"/>
    </source>
</evidence>
<feature type="domain" description="HTH lysR-type" evidence="5">
    <location>
        <begin position="1"/>
        <end position="61"/>
    </location>
</feature>
<dbReference type="InterPro" id="IPR036390">
    <property type="entry name" value="WH_DNA-bd_sf"/>
</dbReference>
<dbReference type="SUPFAM" id="SSF53850">
    <property type="entry name" value="Periplasmic binding protein-like II"/>
    <property type="match status" value="1"/>
</dbReference>
<proteinExistence type="inferred from homology"/>
<dbReference type="SUPFAM" id="SSF46785">
    <property type="entry name" value="Winged helix' DNA-binding domain"/>
    <property type="match status" value="1"/>
</dbReference>
<dbReference type="InterPro" id="IPR000847">
    <property type="entry name" value="LysR_HTH_N"/>
</dbReference>
<dbReference type="RefSeq" id="WP_188476331.1">
    <property type="nucleotide sequence ID" value="NZ_BMFJ01000001.1"/>
</dbReference>
<accession>A0A917EDD5</accession>
<name>A0A917EDD5_9RHOB</name>
<dbReference type="Proteomes" id="UP000612855">
    <property type="component" value="Unassembled WGS sequence"/>
</dbReference>
<dbReference type="InterPro" id="IPR036388">
    <property type="entry name" value="WH-like_DNA-bd_sf"/>
</dbReference>
<reference evidence="7" key="1">
    <citation type="journal article" date="2019" name="Int. J. Syst. Evol. Microbiol.">
        <title>The Global Catalogue of Microorganisms (GCM) 10K type strain sequencing project: providing services to taxonomists for standard genome sequencing and annotation.</title>
        <authorList>
            <consortium name="The Broad Institute Genomics Platform"/>
            <consortium name="The Broad Institute Genome Sequencing Center for Infectious Disease"/>
            <person name="Wu L."/>
            <person name="Ma J."/>
        </authorList>
    </citation>
    <scope>NUCLEOTIDE SEQUENCE [LARGE SCALE GENOMIC DNA]</scope>
    <source>
        <strain evidence="7">CGMCC 1.12664</strain>
    </source>
</reference>
<dbReference type="Pfam" id="PF00126">
    <property type="entry name" value="HTH_1"/>
    <property type="match status" value="1"/>
</dbReference>
<dbReference type="GO" id="GO:0006351">
    <property type="term" value="P:DNA-templated transcription"/>
    <property type="evidence" value="ECO:0007669"/>
    <property type="project" value="TreeGrafter"/>
</dbReference>
<keyword evidence="7" id="KW-1185">Reference proteome</keyword>
<dbReference type="Pfam" id="PF03466">
    <property type="entry name" value="LysR_substrate"/>
    <property type="match status" value="1"/>
</dbReference>
<dbReference type="PROSITE" id="PS50931">
    <property type="entry name" value="HTH_LYSR"/>
    <property type="match status" value="1"/>
</dbReference>
<comment type="caution">
    <text evidence="6">The sequence shown here is derived from an EMBL/GenBank/DDBJ whole genome shotgun (WGS) entry which is preliminary data.</text>
</comment>
<evidence type="ECO:0000256" key="4">
    <source>
        <dbReference type="ARBA" id="ARBA00023163"/>
    </source>
</evidence>
<sequence>MDARDLADLLVLRAVADHGSFTRAAQALGRSQPAVSQAIAGLEARLGQPLLLRSTRSLRPTEAGKRLIARMTPALDDLETALSDLRDSRDRPSGPLRITSLRYPAEHILLPALIDFRRAYPEVEVAVRVQEGFEDLVGTGQDAGVRLGLHLAQDVTALRIGPDMPIAVVAAPDYADRHGLPETLQDLARHDCIGYRLASADTVFRWQFVQGTRPVSLSHRNGLVVDDGDTLVAAALAGAGLAWVLEPLVRDHLEAGRLVRCLTPYCPVWPGYHLYYRHRKQKSPALSAFVETLRRHPAAAAGRGG</sequence>
<gene>
    <name evidence="6" type="ORF">GCM10011360_07490</name>
</gene>
<dbReference type="InterPro" id="IPR005119">
    <property type="entry name" value="LysR_subst-bd"/>
</dbReference>
<evidence type="ECO:0000256" key="2">
    <source>
        <dbReference type="ARBA" id="ARBA00023015"/>
    </source>
</evidence>
<dbReference type="Gene3D" id="3.40.190.290">
    <property type="match status" value="1"/>
</dbReference>
<protein>
    <submittedName>
        <fullName evidence="6">LysR family transcriptional regulator</fullName>
    </submittedName>
</protein>
<dbReference type="InterPro" id="IPR058163">
    <property type="entry name" value="LysR-type_TF_proteobact-type"/>
</dbReference>
<dbReference type="EMBL" id="BMFJ01000001">
    <property type="protein sequence ID" value="GGE21381.1"/>
    <property type="molecule type" value="Genomic_DNA"/>
</dbReference>
<evidence type="ECO:0000259" key="5">
    <source>
        <dbReference type="PROSITE" id="PS50931"/>
    </source>
</evidence>
<evidence type="ECO:0000256" key="1">
    <source>
        <dbReference type="ARBA" id="ARBA00009437"/>
    </source>
</evidence>
<comment type="similarity">
    <text evidence="1">Belongs to the LysR transcriptional regulatory family.</text>
</comment>
<dbReference type="PANTHER" id="PTHR30537:SF1">
    <property type="entry name" value="HTH-TYPE TRANSCRIPTIONAL REGULATOR PGRR"/>
    <property type="match status" value="1"/>
</dbReference>
<evidence type="ECO:0000313" key="6">
    <source>
        <dbReference type="EMBL" id="GGE21381.1"/>
    </source>
</evidence>
<dbReference type="PRINTS" id="PR00039">
    <property type="entry name" value="HTHLYSR"/>
</dbReference>
<keyword evidence="4" id="KW-0804">Transcription</keyword>
<keyword evidence="2" id="KW-0805">Transcription regulation</keyword>
<dbReference type="Gene3D" id="1.10.10.10">
    <property type="entry name" value="Winged helix-like DNA-binding domain superfamily/Winged helix DNA-binding domain"/>
    <property type="match status" value="1"/>
</dbReference>
<dbReference type="PANTHER" id="PTHR30537">
    <property type="entry name" value="HTH-TYPE TRANSCRIPTIONAL REGULATOR"/>
    <property type="match status" value="1"/>
</dbReference>
<evidence type="ECO:0000313" key="7">
    <source>
        <dbReference type="Proteomes" id="UP000612855"/>
    </source>
</evidence>
<dbReference type="FunFam" id="1.10.10.10:FF:000001">
    <property type="entry name" value="LysR family transcriptional regulator"/>
    <property type="match status" value="1"/>
</dbReference>
<dbReference type="AlphaFoldDB" id="A0A917EDD5"/>